<name>A0A9Y1FLL2_9ARCH</name>
<evidence type="ECO:0000313" key="3">
    <source>
        <dbReference type="EMBL" id="UJG41096.1"/>
    </source>
</evidence>
<dbReference type="AlphaFoldDB" id="A0A9Y1FLL2"/>
<sequence length="281" mass="31717">MKNEELLINDLKLGFRKIGFVSILTLAFSLAFVIIQLNYVSKMSHGISLYLVYLVGNILSLLFLALIYFAFLYLSGKINKIEKSKENTIFSTVTIIAVVLIFFDIGLFLGQFLLSFSNMQFSNILSIIYVIFYIILLLSSFFVYIFFPLSINKMNSKMEIGVITWPIVIYAIVNSIGVMIRIIAQVFIVLQITPMAVFTSILYSIFQFINLAVELMFIISMFFVANNAQISSLHQVPQYVPSAYSGPVDKSKQPTFCPFCGAQNSPDSKFCINCGKKIDSN</sequence>
<feature type="transmembrane region" description="Helical" evidence="1">
    <location>
        <begin position="167"/>
        <end position="189"/>
    </location>
</feature>
<keyword evidence="1" id="KW-0472">Membrane</keyword>
<reference evidence="3" key="1">
    <citation type="journal article" date="2022" name="Nat. Microbiol.">
        <title>Unique mobile elements and scalable gene flow at the prokaryote-eukaryote boundary revealed by circularized Asgard archaea genomes.</title>
        <authorList>
            <person name="Wu F."/>
            <person name="Speth D.R."/>
            <person name="Philosof A."/>
            <person name="Cremiere A."/>
            <person name="Narayanan A."/>
            <person name="Barco R.A."/>
            <person name="Connon S.A."/>
            <person name="Amend J.P."/>
            <person name="Antoshechkin I.A."/>
            <person name="Orphan V.J."/>
        </authorList>
    </citation>
    <scope>NUCLEOTIDE SEQUENCE</scope>
    <source>
        <strain evidence="3">PM71</strain>
    </source>
</reference>
<evidence type="ECO:0000259" key="2">
    <source>
        <dbReference type="Pfam" id="PF13240"/>
    </source>
</evidence>
<dbReference type="Proteomes" id="UP001201020">
    <property type="component" value="Chromosome"/>
</dbReference>
<dbReference type="Pfam" id="PF13240">
    <property type="entry name" value="Zn_Ribbon_1"/>
    <property type="match status" value="1"/>
</dbReference>
<accession>A0A9Y1FLL2</accession>
<feature type="transmembrane region" description="Helical" evidence="1">
    <location>
        <begin position="201"/>
        <end position="225"/>
    </location>
</feature>
<dbReference type="EMBL" id="CP084166">
    <property type="protein sequence ID" value="UJG41096.1"/>
    <property type="molecule type" value="Genomic_DNA"/>
</dbReference>
<protein>
    <submittedName>
        <fullName evidence="3">Zinc-ribbon domain-containing protein</fullName>
    </submittedName>
</protein>
<feature type="transmembrane region" description="Helical" evidence="1">
    <location>
        <begin position="51"/>
        <end position="76"/>
    </location>
</feature>
<proteinExistence type="predicted"/>
<keyword evidence="1" id="KW-1133">Transmembrane helix</keyword>
<feature type="transmembrane region" description="Helical" evidence="1">
    <location>
        <begin position="126"/>
        <end position="147"/>
    </location>
</feature>
<gene>
    <name evidence="3" type="ORF">K9W45_01220</name>
</gene>
<dbReference type="InterPro" id="IPR026870">
    <property type="entry name" value="Zinc_ribbon_dom"/>
</dbReference>
<feature type="domain" description="Zinc-ribbon" evidence="2">
    <location>
        <begin position="256"/>
        <end position="277"/>
    </location>
</feature>
<keyword evidence="1" id="KW-0812">Transmembrane</keyword>
<evidence type="ECO:0000256" key="1">
    <source>
        <dbReference type="SAM" id="Phobius"/>
    </source>
</evidence>
<organism evidence="3">
    <name type="scientific">Candidatus Heimdallarchaeum aukensis</name>
    <dbReference type="NCBI Taxonomy" id="2876573"/>
    <lineage>
        <taxon>Archaea</taxon>
        <taxon>Promethearchaeati</taxon>
        <taxon>Candidatus Heimdallarchaeota</taxon>
        <taxon>Candidatus Heimdallarchaeia (ex Rinke et al. 2021) (nom. nud.)</taxon>
        <taxon>Candidatus Heimdallarchaeales</taxon>
        <taxon>Candidatus Heimdallarchaeaceae</taxon>
        <taxon>Candidatus Heimdallarchaeum</taxon>
    </lineage>
</organism>
<feature type="transmembrane region" description="Helical" evidence="1">
    <location>
        <begin position="20"/>
        <end position="39"/>
    </location>
</feature>
<feature type="transmembrane region" description="Helical" evidence="1">
    <location>
        <begin position="88"/>
        <end position="114"/>
    </location>
</feature>